<dbReference type="Gene3D" id="3.30.200.20">
    <property type="entry name" value="Phosphorylase Kinase, domain 1"/>
    <property type="match status" value="1"/>
</dbReference>
<dbReference type="Pfam" id="PF00069">
    <property type="entry name" value="Pkinase"/>
    <property type="match status" value="1"/>
</dbReference>
<organism evidence="3 4">
    <name type="scientific">Sphenostylis stenocarpa</name>
    <dbReference type="NCBI Taxonomy" id="92480"/>
    <lineage>
        <taxon>Eukaryota</taxon>
        <taxon>Viridiplantae</taxon>
        <taxon>Streptophyta</taxon>
        <taxon>Embryophyta</taxon>
        <taxon>Tracheophyta</taxon>
        <taxon>Spermatophyta</taxon>
        <taxon>Magnoliopsida</taxon>
        <taxon>eudicotyledons</taxon>
        <taxon>Gunneridae</taxon>
        <taxon>Pentapetalae</taxon>
        <taxon>rosids</taxon>
        <taxon>fabids</taxon>
        <taxon>Fabales</taxon>
        <taxon>Fabaceae</taxon>
        <taxon>Papilionoideae</taxon>
        <taxon>50 kb inversion clade</taxon>
        <taxon>NPAAA clade</taxon>
        <taxon>indigoferoid/millettioid clade</taxon>
        <taxon>Phaseoleae</taxon>
        <taxon>Sphenostylis</taxon>
    </lineage>
</organism>
<dbReference type="GO" id="GO:0005524">
    <property type="term" value="F:ATP binding"/>
    <property type="evidence" value="ECO:0007669"/>
    <property type="project" value="InterPro"/>
</dbReference>
<accession>A0AA86T8F2</accession>
<dbReference type="Gene3D" id="1.10.510.10">
    <property type="entry name" value="Transferase(Phosphotransferase) domain 1"/>
    <property type="match status" value="1"/>
</dbReference>
<protein>
    <recommendedName>
        <fullName evidence="2">Protein kinase domain-containing protein</fullName>
    </recommendedName>
</protein>
<evidence type="ECO:0000313" key="4">
    <source>
        <dbReference type="Proteomes" id="UP001189624"/>
    </source>
</evidence>
<dbReference type="PANTHER" id="PTHR46863:SF1">
    <property type="entry name" value="PROTEIN KINASE SUPERFAMILY PROTEIN"/>
    <property type="match status" value="1"/>
</dbReference>
<dbReference type="InterPro" id="IPR011009">
    <property type="entry name" value="Kinase-like_dom_sf"/>
</dbReference>
<evidence type="ECO:0000256" key="1">
    <source>
        <dbReference type="SAM" id="MobiDB-lite"/>
    </source>
</evidence>
<feature type="region of interest" description="Disordered" evidence="1">
    <location>
        <begin position="1"/>
        <end position="74"/>
    </location>
</feature>
<evidence type="ECO:0000313" key="3">
    <source>
        <dbReference type="EMBL" id="CAJ1955911.1"/>
    </source>
</evidence>
<feature type="domain" description="Protein kinase" evidence="2">
    <location>
        <begin position="55"/>
        <end position="414"/>
    </location>
</feature>
<dbReference type="GO" id="GO:0004672">
    <property type="term" value="F:protein kinase activity"/>
    <property type="evidence" value="ECO:0007669"/>
    <property type="project" value="InterPro"/>
</dbReference>
<evidence type="ECO:0000259" key="2">
    <source>
        <dbReference type="PROSITE" id="PS50011"/>
    </source>
</evidence>
<keyword evidence="4" id="KW-1185">Reference proteome</keyword>
<dbReference type="EMBL" id="OY731402">
    <property type="protein sequence ID" value="CAJ1955911.1"/>
    <property type="molecule type" value="Genomic_DNA"/>
</dbReference>
<gene>
    <name evidence="3" type="ORF">AYBTSS11_LOCUS16382</name>
</gene>
<dbReference type="PANTHER" id="PTHR46863">
    <property type="entry name" value="OS09G0572100 PROTEIN"/>
    <property type="match status" value="1"/>
</dbReference>
<dbReference type="AlphaFoldDB" id="A0AA86T8F2"/>
<proteinExistence type="predicted"/>
<dbReference type="Gramene" id="rna-AYBTSS11_LOCUS16382">
    <property type="protein sequence ID" value="CAJ1955911.1"/>
    <property type="gene ID" value="gene-AYBTSS11_LOCUS16382"/>
</dbReference>
<feature type="compositionally biased region" description="Low complexity" evidence="1">
    <location>
        <begin position="14"/>
        <end position="67"/>
    </location>
</feature>
<dbReference type="Proteomes" id="UP001189624">
    <property type="component" value="Chromosome 5"/>
</dbReference>
<feature type="compositionally biased region" description="Polar residues" evidence="1">
    <location>
        <begin position="1"/>
        <end position="13"/>
    </location>
</feature>
<dbReference type="PROSITE" id="PS50011">
    <property type="entry name" value="PROTEIN_KINASE_DOM"/>
    <property type="match status" value="1"/>
</dbReference>
<dbReference type="SUPFAM" id="SSF56112">
    <property type="entry name" value="Protein kinase-like (PK-like)"/>
    <property type="match status" value="1"/>
</dbReference>
<sequence>MCKTKMATNAASPTRTPRSQQRASQSPTPSSSRPTLRPTTSFSDKPSTSYNSTSTATTSAHYTGSTGYRLSSDNSISSRTSLNYLRDTLPENPHIYDFPEICAATNNFLAKRYSSSTPCWRCTLRGADVIVFQRKFRRKLQTNQLQQLLSVVCRSHHVSIIKLLGASVSGDHIYLVYDFVNGASLSDCLRNKNNTHFTVLSTWMSRMQVAADLAHGLDYIHNKTGLNINFVHNHIKSSGIIVTEPSYNARVCHFGAAQLCGEIDLQYEQLGEISEIEEKFPQSPSRSKQFEGVRGYMAPEFQASGVATQKSDVYAFGVVMLELLSGEEPLKFKFDEKTRQFVRTSVIEAATSAVDGGDSSVQGKLRKWVDRRLKDSFPVDIAEKLTRVALECVHVDPDKRPNMGRVAGKISKFYLTSRIWSDSIKMPDITVSLGPR</sequence>
<reference evidence="3" key="1">
    <citation type="submission" date="2023-10" db="EMBL/GenBank/DDBJ databases">
        <authorList>
            <person name="Domelevo Entfellner J.-B."/>
        </authorList>
    </citation>
    <scope>NUCLEOTIDE SEQUENCE</scope>
</reference>
<name>A0AA86T8F2_9FABA</name>
<dbReference type="InterPro" id="IPR000719">
    <property type="entry name" value="Prot_kinase_dom"/>
</dbReference>